<dbReference type="InterPro" id="IPR005543">
    <property type="entry name" value="PASTA_dom"/>
</dbReference>
<evidence type="ECO:0000259" key="3">
    <source>
        <dbReference type="PROSITE" id="PS51178"/>
    </source>
</evidence>
<gene>
    <name evidence="4" type="ORF">EYS09_37855</name>
</gene>
<reference evidence="4 5" key="1">
    <citation type="submission" date="2019-02" db="EMBL/GenBank/DDBJ databases">
        <title>Draft Genome Sequence of Streptomyces sp. AM-2504, identified by 16S rRNA comparative analysis as a Streptomyces Kasugaensis strain.</title>
        <authorList>
            <person name="Napolioni V."/>
            <person name="Giuliodori A.M."/>
            <person name="Spurio R."/>
            <person name="Fabbretti A."/>
        </authorList>
    </citation>
    <scope>NUCLEOTIDE SEQUENCE [LARGE SCALE GENOMIC DNA]</scope>
    <source>
        <strain evidence="4 5">AM-2504</strain>
    </source>
</reference>
<dbReference type="RefSeq" id="WP_131126605.1">
    <property type="nucleotide sequence ID" value="NZ_SIXH01000813.1"/>
</dbReference>
<name>A0A4Q9HIV2_STRKA</name>
<keyword evidence="2" id="KW-0472">Membrane</keyword>
<dbReference type="AlphaFoldDB" id="A0A4Q9HIV2"/>
<dbReference type="CDD" id="cd06577">
    <property type="entry name" value="PASTA_pknB"/>
    <property type="match status" value="1"/>
</dbReference>
<protein>
    <submittedName>
        <fullName evidence="4">PASTA domain-containing protein</fullName>
    </submittedName>
</protein>
<feature type="transmembrane region" description="Helical" evidence="2">
    <location>
        <begin position="31"/>
        <end position="52"/>
    </location>
</feature>
<evidence type="ECO:0000313" key="5">
    <source>
        <dbReference type="Proteomes" id="UP000292452"/>
    </source>
</evidence>
<feature type="domain" description="PASTA" evidence="3">
    <location>
        <begin position="105"/>
        <end position="173"/>
    </location>
</feature>
<evidence type="ECO:0000256" key="1">
    <source>
        <dbReference type="SAM" id="MobiDB-lite"/>
    </source>
</evidence>
<accession>A0A4Q9HIV2</accession>
<evidence type="ECO:0000256" key="2">
    <source>
        <dbReference type="SAM" id="Phobius"/>
    </source>
</evidence>
<keyword evidence="2" id="KW-1133">Transmembrane helix</keyword>
<dbReference type="EMBL" id="SIXH01000813">
    <property type="protein sequence ID" value="TBO54563.1"/>
    <property type="molecule type" value="Genomic_DNA"/>
</dbReference>
<comment type="caution">
    <text evidence="4">The sequence shown here is derived from an EMBL/GenBank/DDBJ whole genome shotgun (WGS) entry which is preliminary data.</text>
</comment>
<feature type="region of interest" description="Disordered" evidence="1">
    <location>
        <begin position="57"/>
        <end position="85"/>
    </location>
</feature>
<keyword evidence="2" id="KW-0812">Transmembrane</keyword>
<dbReference type="SMART" id="SM00740">
    <property type="entry name" value="PASTA"/>
    <property type="match status" value="1"/>
</dbReference>
<proteinExistence type="predicted"/>
<dbReference type="Gene3D" id="3.30.10.20">
    <property type="match status" value="1"/>
</dbReference>
<evidence type="ECO:0000313" key="4">
    <source>
        <dbReference type="EMBL" id="TBO54563.1"/>
    </source>
</evidence>
<dbReference type="Pfam" id="PF03793">
    <property type="entry name" value="PASTA"/>
    <property type="match status" value="1"/>
</dbReference>
<dbReference type="Proteomes" id="UP000292452">
    <property type="component" value="Unassembled WGS sequence"/>
</dbReference>
<organism evidence="4 5">
    <name type="scientific">Streptomyces kasugaensis</name>
    <dbReference type="NCBI Taxonomy" id="1946"/>
    <lineage>
        <taxon>Bacteria</taxon>
        <taxon>Bacillati</taxon>
        <taxon>Actinomycetota</taxon>
        <taxon>Actinomycetes</taxon>
        <taxon>Kitasatosporales</taxon>
        <taxon>Streptomycetaceae</taxon>
        <taxon>Streptomyces</taxon>
    </lineage>
</organism>
<sequence length="177" mass="18942">WRRRMSRWCAPATASMPMAPVPPARKNNTPVIVVSAVVGVVVVTAIAIGIGLSGGSDNNKAGDKPTSTYTPYTYSPAPTASVRPEDKTATILSTECTSPAKSYSDKNKILFPSFRFKNLDSVKACLDAAGWKYKVTEQDSAIWGKNTVTEQTPAAISWWAPSNTETIQLTVSTGRSG</sequence>
<keyword evidence="5" id="KW-1185">Reference proteome</keyword>
<dbReference type="PROSITE" id="PS51178">
    <property type="entry name" value="PASTA"/>
    <property type="match status" value="1"/>
</dbReference>
<feature type="compositionally biased region" description="Low complexity" evidence="1">
    <location>
        <begin position="65"/>
        <end position="81"/>
    </location>
</feature>
<feature type="non-terminal residue" evidence="4">
    <location>
        <position position="1"/>
    </location>
</feature>